<gene>
    <name evidence="1" type="ORF">GFC01_10640</name>
</gene>
<evidence type="ECO:0000313" key="1">
    <source>
        <dbReference type="EMBL" id="MQL52710.1"/>
    </source>
</evidence>
<reference evidence="1 2" key="1">
    <citation type="submission" date="2019-10" db="EMBL/GenBank/DDBJ databases">
        <title>Comparative genomics of sulfur disproportionating microorganisms.</title>
        <authorList>
            <person name="Ward L.M."/>
            <person name="Bertran E."/>
            <person name="Johnston D."/>
        </authorList>
    </citation>
    <scope>NUCLEOTIDE SEQUENCE [LARGE SCALE GENOMIC DNA]</scope>
    <source>
        <strain evidence="1 2">DSM 14055</strain>
    </source>
</reference>
<protein>
    <submittedName>
        <fullName evidence="1">Uncharacterized protein</fullName>
    </submittedName>
</protein>
<evidence type="ECO:0000313" key="2">
    <source>
        <dbReference type="Proteomes" id="UP000441717"/>
    </source>
</evidence>
<dbReference type="RefSeq" id="WP_152947095.1">
    <property type="nucleotide sequence ID" value="NZ_WHYR01000027.1"/>
</dbReference>
<proteinExistence type="predicted"/>
<dbReference type="Proteomes" id="UP000441717">
    <property type="component" value="Unassembled WGS sequence"/>
</dbReference>
<sequence length="61" mass="6971">MSFGLVTAQYWKSICSNGPGTFIAGRDFEIFFFPACGFWLHHNPPAVLLLLLLVRFEEDCF</sequence>
<name>A0A6N7IRN6_9FIRM</name>
<comment type="caution">
    <text evidence="1">The sequence shown here is derived from an EMBL/GenBank/DDBJ whole genome shotgun (WGS) entry which is preliminary data.</text>
</comment>
<dbReference type="AlphaFoldDB" id="A0A6N7IRN6"/>
<accession>A0A6N7IRN6</accession>
<keyword evidence="2" id="KW-1185">Reference proteome</keyword>
<dbReference type="EMBL" id="WHYR01000027">
    <property type="protein sequence ID" value="MQL52710.1"/>
    <property type="molecule type" value="Genomic_DNA"/>
</dbReference>
<organism evidence="1 2">
    <name type="scientific">Desulfofundulus thermobenzoicus</name>
    <dbReference type="NCBI Taxonomy" id="29376"/>
    <lineage>
        <taxon>Bacteria</taxon>
        <taxon>Bacillati</taxon>
        <taxon>Bacillota</taxon>
        <taxon>Clostridia</taxon>
        <taxon>Eubacteriales</taxon>
        <taxon>Peptococcaceae</taxon>
        <taxon>Desulfofundulus</taxon>
    </lineage>
</organism>